<name>A0A6J6K6Y6_9ZZZZ</name>
<feature type="region of interest" description="Disordered" evidence="1">
    <location>
        <begin position="1"/>
        <end position="30"/>
    </location>
</feature>
<proteinExistence type="predicted"/>
<dbReference type="AlphaFoldDB" id="A0A6J6K6Y6"/>
<feature type="compositionally biased region" description="Acidic residues" evidence="1">
    <location>
        <begin position="99"/>
        <end position="109"/>
    </location>
</feature>
<evidence type="ECO:0000256" key="1">
    <source>
        <dbReference type="SAM" id="MobiDB-lite"/>
    </source>
</evidence>
<dbReference type="InterPro" id="IPR025242">
    <property type="entry name" value="DUF4193"/>
</dbReference>
<feature type="compositionally biased region" description="Basic and acidic residues" evidence="1">
    <location>
        <begin position="110"/>
        <end position="124"/>
    </location>
</feature>
<evidence type="ECO:0000313" key="2">
    <source>
        <dbReference type="EMBL" id="CAB4644115.1"/>
    </source>
</evidence>
<dbReference type="EMBL" id="CAEZWM010000001">
    <property type="protein sequence ID" value="CAB4644115.1"/>
    <property type="molecule type" value="Genomic_DNA"/>
</dbReference>
<accession>A0A6J6K6Y6</accession>
<dbReference type="Pfam" id="PF13834">
    <property type="entry name" value="DUF4193"/>
    <property type="match status" value="1"/>
</dbReference>
<organism evidence="2">
    <name type="scientific">freshwater metagenome</name>
    <dbReference type="NCBI Taxonomy" id="449393"/>
    <lineage>
        <taxon>unclassified sequences</taxon>
        <taxon>metagenomes</taxon>
        <taxon>ecological metagenomes</taxon>
    </lineage>
</organism>
<feature type="compositionally biased region" description="Acidic residues" evidence="1">
    <location>
        <begin position="7"/>
        <end position="30"/>
    </location>
</feature>
<reference evidence="2" key="1">
    <citation type="submission" date="2020-05" db="EMBL/GenBank/DDBJ databases">
        <authorList>
            <person name="Chiriac C."/>
            <person name="Salcher M."/>
            <person name="Ghai R."/>
            <person name="Kavagutti S V."/>
        </authorList>
    </citation>
    <scope>NUCLEOTIDE SEQUENCE</scope>
</reference>
<feature type="region of interest" description="Disordered" evidence="1">
    <location>
        <begin position="91"/>
        <end position="124"/>
    </location>
</feature>
<protein>
    <submittedName>
        <fullName evidence="2">Unannotated protein</fullName>
    </submittedName>
</protein>
<gene>
    <name evidence="2" type="ORF">UFOPK2242_00015</name>
</gene>
<sequence length="154" mass="17106">MPKDVIDPEDELETDDDLEGDEIEDDLDEEADPLIDSVLDDDLLAVEGVDDNPADISTDDDLDDDDDQTVVVLEDELHPDDVEASLDILLKEKTTSDRPEDEDLEDAESEADRVEGTNKVKPRGDDEFLCDSCFLVLPLSQLAPGQKERCRDCA</sequence>